<dbReference type="OrthoDB" id="5789443at2759"/>
<dbReference type="AlphaFoldDB" id="A0A8S1F075"/>
<reference evidence="2 3" key="1">
    <citation type="submission" date="2020-04" db="EMBL/GenBank/DDBJ databases">
        <authorList>
            <person name="Laetsch R D."/>
            <person name="Stevens L."/>
            <person name="Kumar S."/>
            <person name="Blaxter L. M."/>
        </authorList>
    </citation>
    <scope>NUCLEOTIDE SEQUENCE [LARGE SCALE GENOMIC DNA]</scope>
</reference>
<name>A0A8S1F075_9PELO</name>
<evidence type="ECO:0000313" key="3">
    <source>
        <dbReference type="Proteomes" id="UP000494206"/>
    </source>
</evidence>
<sequence length="172" mass="18353">MRILAAIFILGCCPCQARPHEDFHLTLGGDCQKLQEQIEGGGDSATKLQAFNDFLTKIGVKDQFWSIIEEAKADAAENLPSESAKAAAAKTLGEIENGDLLIPHAEAKKKIHAEFEALEPADREAIKKLAKKYGLKLKDLVKPALPENCRATAPGADEAVAAASAANGFDNV</sequence>
<keyword evidence="1" id="KW-0732">Signal</keyword>
<gene>
    <name evidence="2" type="ORF">CBOVIS_LOCUS7974</name>
</gene>
<dbReference type="Proteomes" id="UP000494206">
    <property type="component" value="Unassembled WGS sequence"/>
</dbReference>
<accession>A0A8S1F075</accession>
<evidence type="ECO:0000313" key="2">
    <source>
        <dbReference type="EMBL" id="CAB3405825.1"/>
    </source>
</evidence>
<keyword evidence="3" id="KW-1185">Reference proteome</keyword>
<organism evidence="2 3">
    <name type="scientific">Caenorhabditis bovis</name>
    <dbReference type="NCBI Taxonomy" id="2654633"/>
    <lineage>
        <taxon>Eukaryota</taxon>
        <taxon>Metazoa</taxon>
        <taxon>Ecdysozoa</taxon>
        <taxon>Nematoda</taxon>
        <taxon>Chromadorea</taxon>
        <taxon>Rhabditida</taxon>
        <taxon>Rhabditina</taxon>
        <taxon>Rhabditomorpha</taxon>
        <taxon>Rhabditoidea</taxon>
        <taxon>Rhabditidae</taxon>
        <taxon>Peloderinae</taxon>
        <taxon>Caenorhabditis</taxon>
    </lineage>
</organism>
<evidence type="ECO:0000256" key="1">
    <source>
        <dbReference type="SAM" id="SignalP"/>
    </source>
</evidence>
<comment type="caution">
    <text evidence="2">The sequence shown here is derived from an EMBL/GenBank/DDBJ whole genome shotgun (WGS) entry which is preliminary data.</text>
</comment>
<feature type="chain" id="PRO_5035749853" description="DUF148 domain-containing protein" evidence="1">
    <location>
        <begin position="18"/>
        <end position="172"/>
    </location>
</feature>
<evidence type="ECO:0008006" key="4">
    <source>
        <dbReference type="Google" id="ProtNLM"/>
    </source>
</evidence>
<feature type="signal peptide" evidence="1">
    <location>
        <begin position="1"/>
        <end position="17"/>
    </location>
</feature>
<proteinExistence type="predicted"/>
<protein>
    <recommendedName>
        <fullName evidence="4">DUF148 domain-containing protein</fullName>
    </recommendedName>
</protein>
<dbReference type="EMBL" id="CADEPM010000005">
    <property type="protein sequence ID" value="CAB3405825.1"/>
    <property type="molecule type" value="Genomic_DNA"/>
</dbReference>